<dbReference type="Gene3D" id="3.40.50.150">
    <property type="entry name" value="Vaccinia Virus protein VP39"/>
    <property type="match status" value="1"/>
</dbReference>
<dbReference type="NCBIfam" id="NF000499">
    <property type="entry name" value="Erm23S_rRNA_broad"/>
    <property type="match status" value="1"/>
</dbReference>
<protein>
    <submittedName>
        <fullName evidence="7">23S ribosomal RNA methyltransferase Erm</fullName>
    </submittedName>
</protein>
<dbReference type="GO" id="GO:0032259">
    <property type="term" value="P:methylation"/>
    <property type="evidence" value="ECO:0007669"/>
    <property type="project" value="UniProtKB-KW"/>
</dbReference>
<dbReference type="Proteomes" id="UP000702209">
    <property type="component" value="Unassembled WGS sequence"/>
</dbReference>
<evidence type="ECO:0000313" key="8">
    <source>
        <dbReference type="Proteomes" id="UP000702209"/>
    </source>
</evidence>
<keyword evidence="4 5" id="KW-0694">RNA-binding</keyword>
<dbReference type="InterPro" id="IPR020598">
    <property type="entry name" value="rRNA_Ade_methylase_Trfase_N"/>
</dbReference>
<dbReference type="InterPro" id="IPR020596">
    <property type="entry name" value="rRNA_Ade_Mease_Trfase_CS"/>
</dbReference>
<feature type="binding site" evidence="5">
    <location>
        <position position="100"/>
    </location>
    <ligand>
        <name>S-adenosyl-L-methionine</name>
        <dbReference type="ChEBI" id="CHEBI:59789"/>
    </ligand>
</feature>
<reference evidence="7 8" key="1">
    <citation type="submission" date="2020-10" db="EMBL/GenBank/DDBJ databases">
        <title>Identification of Nocardia species via Next-generation sequencing and recognition of intraspecies genetic diversity.</title>
        <authorList>
            <person name="Li P."/>
            <person name="Li P."/>
            <person name="Lu B."/>
        </authorList>
    </citation>
    <scope>NUCLEOTIDE SEQUENCE [LARGE SCALE GENOMIC DNA]</scope>
    <source>
        <strain evidence="7 8">BJ06-0157</strain>
    </source>
</reference>
<dbReference type="PROSITE" id="PS01131">
    <property type="entry name" value="RRNA_A_DIMETH"/>
    <property type="match status" value="1"/>
</dbReference>
<dbReference type="InterPro" id="IPR001737">
    <property type="entry name" value="KsgA/Erm"/>
</dbReference>
<dbReference type="PANTHER" id="PTHR11727">
    <property type="entry name" value="DIMETHYLADENOSINE TRANSFERASE"/>
    <property type="match status" value="1"/>
</dbReference>
<dbReference type="PROSITE" id="PS51689">
    <property type="entry name" value="SAM_RNA_A_N6_MT"/>
    <property type="match status" value="1"/>
</dbReference>
<dbReference type="SMART" id="SM00650">
    <property type="entry name" value="rADc"/>
    <property type="match status" value="1"/>
</dbReference>
<feature type="binding site" evidence="5">
    <location>
        <position position="27"/>
    </location>
    <ligand>
        <name>S-adenosyl-L-methionine</name>
        <dbReference type="ChEBI" id="CHEBI:59789"/>
    </ligand>
</feature>
<feature type="domain" description="Ribosomal RNA adenine methylase transferase N-terminal" evidence="6">
    <location>
        <begin position="34"/>
        <end position="198"/>
    </location>
</feature>
<dbReference type="Pfam" id="PF00398">
    <property type="entry name" value="RrnaAD"/>
    <property type="match status" value="1"/>
</dbReference>
<dbReference type="InterPro" id="IPR029063">
    <property type="entry name" value="SAM-dependent_MTases_sf"/>
</dbReference>
<evidence type="ECO:0000256" key="1">
    <source>
        <dbReference type="ARBA" id="ARBA00022603"/>
    </source>
</evidence>
<dbReference type="GO" id="GO:0008168">
    <property type="term" value="F:methyltransferase activity"/>
    <property type="evidence" value="ECO:0007669"/>
    <property type="project" value="UniProtKB-KW"/>
</dbReference>
<dbReference type="SUPFAM" id="SSF53335">
    <property type="entry name" value="S-adenosyl-L-methionine-dependent methyltransferases"/>
    <property type="match status" value="1"/>
</dbReference>
<organism evidence="7 8">
    <name type="scientific">Nocardia amamiensis</name>
    <dbReference type="NCBI Taxonomy" id="404578"/>
    <lineage>
        <taxon>Bacteria</taxon>
        <taxon>Bacillati</taxon>
        <taxon>Actinomycetota</taxon>
        <taxon>Actinomycetes</taxon>
        <taxon>Mycobacteriales</taxon>
        <taxon>Nocardiaceae</taxon>
        <taxon>Nocardia</taxon>
    </lineage>
</organism>
<keyword evidence="1 5" id="KW-0489">Methyltransferase</keyword>
<keyword evidence="2 5" id="KW-0808">Transferase</keyword>
<dbReference type="CDD" id="cd02440">
    <property type="entry name" value="AdoMet_MTases"/>
    <property type="match status" value="1"/>
</dbReference>
<comment type="caution">
    <text evidence="7">The sequence shown here is derived from an EMBL/GenBank/DDBJ whole genome shotgun (WGS) entry which is preliminary data.</text>
</comment>
<dbReference type="EMBL" id="JADLQX010000030">
    <property type="protein sequence ID" value="MBF6301685.1"/>
    <property type="molecule type" value="Genomic_DNA"/>
</dbReference>
<evidence type="ECO:0000256" key="4">
    <source>
        <dbReference type="ARBA" id="ARBA00022884"/>
    </source>
</evidence>
<evidence type="ECO:0000256" key="2">
    <source>
        <dbReference type="ARBA" id="ARBA00022679"/>
    </source>
</evidence>
<comment type="caution">
    <text evidence="5">Lacks conserved residue(s) required for the propagation of feature annotation.</text>
</comment>
<dbReference type="RefSeq" id="WP_195132900.1">
    <property type="nucleotide sequence ID" value="NZ_JADLQX010000030.1"/>
</dbReference>
<keyword evidence="8" id="KW-1185">Reference proteome</keyword>
<feature type="binding site" evidence="5">
    <location>
        <position position="75"/>
    </location>
    <ligand>
        <name>S-adenosyl-L-methionine</name>
        <dbReference type="ChEBI" id="CHEBI:59789"/>
    </ligand>
</feature>
<evidence type="ECO:0000259" key="6">
    <source>
        <dbReference type="SMART" id="SM00650"/>
    </source>
</evidence>
<gene>
    <name evidence="7" type="primary">erm</name>
    <name evidence="7" type="ORF">IU459_29705</name>
</gene>
<feature type="binding site" evidence="5">
    <location>
        <position position="54"/>
    </location>
    <ligand>
        <name>S-adenosyl-L-methionine</name>
        <dbReference type="ChEBI" id="CHEBI:59789"/>
    </ligand>
</feature>
<evidence type="ECO:0000313" key="7">
    <source>
        <dbReference type="EMBL" id="MBF6301685.1"/>
    </source>
</evidence>
<feature type="binding site" evidence="5">
    <location>
        <position position="29"/>
    </location>
    <ligand>
        <name>S-adenosyl-L-methionine</name>
        <dbReference type="ChEBI" id="CHEBI:59789"/>
    </ligand>
</feature>
<evidence type="ECO:0000256" key="5">
    <source>
        <dbReference type="PROSITE-ProRule" id="PRU01026"/>
    </source>
</evidence>
<comment type="similarity">
    <text evidence="5">Belongs to the class I-like SAM-binding methyltransferase superfamily. rRNA adenine N(6)-methyltransferase family.</text>
</comment>
<accession>A0ABS0CZV2</accession>
<sequence>MSRHRSLPRARASRLATPSTRMRLSQNFLTDAGAARLIVCTSGVGADDLVLEIGPGDGMLTRHLLDTAGRVRAYEKDRHYADLLRRRYPNDSRIHLYHRDFRTVQAPREPFAVVADVPFAITTDVVRWCLAARRLTSATLLTQIEFARKHSGEYGRWTKLTVSHWPTTAFELGARIGRRNFHPVPRVDTAILRLRNRPDPLLPRELIGDYRRVVELGFSGVGGCLAASLRREFPAGAVRASCAAAGVPLDQPVGLVSADRWPSLYRALRT</sequence>
<dbReference type="PANTHER" id="PTHR11727:SF7">
    <property type="entry name" value="DIMETHYLADENOSINE TRANSFERASE-RELATED"/>
    <property type="match status" value="1"/>
</dbReference>
<name>A0ABS0CZV2_9NOCA</name>
<evidence type="ECO:0000256" key="3">
    <source>
        <dbReference type="ARBA" id="ARBA00022691"/>
    </source>
</evidence>
<keyword evidence="3 5" id="KW-0949">S-adenosyl-L-methionine</keyword>
<proteinExistence type="inferred from homology"/>